<dbReference type="STRING" id="1423792.FD09_GL002632"/>
<sequence length="95" mass="10368">MPVQRLHIDGDTADMVSATICFTPPAPLIPGQVQQLARTIYALIMVGDKLELVKMAPIMIAPVQQLGIEIHTYPEHVFDITLGLTYDAAVAQRKG</sequence>
<dbReference type="PATRIC" id="fig|1423792.3.peg.2682"/>
<comment type="caution">
    <text evidence="1">The sequence shown here is derived from an EMBL/GenBank/DDBJ whole genome shotgun (WGS) entry which is preliminary data.</text>
</comment>
<accession>A0A0R1MYH3</accession>
<dbReference type="EMBL" id="AZEC01000005">
    <property type="protein sequence ID" value="KRL13089.1"/>
    <property type="molecule type" value="Genomic_DNA"/>
</dbReference>
<reference evidence="1 2" key="1">
    <citation type="journal article" date="2015" name="Genome Announc.">
        <title>Expanding the biotechnology potential of lactobacilli through comparative genomics of 213 strains and associated genera.</title>
        <authorList>
            <person name="Sun Z."/>
            <person name="Harris H.M."/>
            <person name="McCann A."/>
            <person name="Guo C."/>
            <person name="Argimon S."/>
            <person name="Zhang W."/>
            <person name="Yang X."/>
            <person name="Jeffery I.B."/>
            <person name="Cooney J.C."/>
            <person name="Kagawa T.F."/>
            <person name="Liu W."/>
            <person name="Song Y."/>
            <person name="Salvetti E."/>
            <person name="Wrobel A."/>
            <person name="Rasinkangas P."/>
            <person name="Parkhill J."/>
            <person name="Rea M.C."/>
            <person name="O'Sullivan O."/>
            <person name="Ritari J."/>
            <person name="Douillard F.P."/>
            <person name="Paul Ross R."/>
            <person name="Yang R."/>
            <person name="Briner A.E."/>
            <person name="Felis G.E."/>
            <person name="de Vos W.M."/>
            <person name="Barrangou R."/>
            <person name="Klaenhammer T.R."/>
            <person name="Caufield P.W."/>
            <person name="Cui Y."/>
            <person name="Zhang H."/>
            <person name="O'Toole P.W."/>
        </authorList>
    </citation>
    <scope>NUCLEOTIDE SEQUENCE [LARGE SCALE GENOMIC DNA]</scope>
    <source>
        <strain evidence="1 2">DSM 12744</strain>
    </source>
</reference>
<organism evidence="1 2">
    <name type="scientific">Schleiferilactobacillus perolens DSM 12744</name>
    <dbReference type="NCBI Taxonomy" id="1423792"/>
    <lineage>
        <taxon>Bacteria</taxon>
        <taxon>Bacillati</taxon>
        <taxon>Bacillota</taxon>
        <taxon>Bacilli</taxon>
        <taxon>Lactobacillales</taxon>
        <taxon>Lactobacillaceae</taxon>
        <taxon>Schleiferilactobacillus</taxon>
    </lineage>
</organism>
<proteinExistence type="predicted"/>
<evidence type="ECO:0000313" key="1">
    <source>
        <dbReference type="EMBL" id="KRL13089.1"/>
    </source>
</evidence>
<evidence type="ECO:0000313" key="2">
    <source>
        <dbReference type="Proteomes" id="UP000051330"/>
    </source>
</evidence>
<dbReference type="AlphaFoldDB" id="A0A0R1MYH3"/>
<name>A0A0R1MYH3_9LACO</name>
<protein>
    <submittedName>
        <fullName evidence="1">Uncharacterized protein</fullName>
    </submittedName>
</protein>
<keyword evidence="2" id="KW-1185">Reference proteome</keyword>
<gene>
    <name evidence="1" type="ORF">FD09_GL002632</name>
</gene>
<dbReference type="Proteomes" id="UP000051330">
    <property type="component" value="Unassembled WGS sequence"/>
</dbReference>